<evidence type="ECO:0000259" key="11">
    <source>
        <dbReference type="Pfam" id="PF08436"/>
    </source>
</evidence>
<keyword evidence="3 9" id="KW-0479">Metal-binding</keyword>
<keyword evidence="5 9" id="KW-0560">Oxidoreductase</keyword>
<dbReference type="InterPro" id="IPR013644">
    <property type="entry name" value="DXP_reductoisomerase_C"/>
</dbReference>
<dbReference type="Gene3D" id="3.40.50.720">
    <property type="entry name" value="NAD(P)-binding Rossmann-like Domain"/>
    <property type="match status" value="1"/>
</dbReference>
<sequence length="398" mass="43062">MKAITLVGSTGSIGTQTLDIVANNPDKFRIVGLAAGNNVELLAAQIRQFRPSIAAICAEEKLPALKEAIADLDPQPILMAGDAGIVEVARYGDAQTVVTGIVGCAGLLPTIAAIEAGKDIALANKETLIAGGPVVLPLIEKHGIKLLPADSEHSAIFQCLQGVPQGGLRKIILTASGGAFRDWPTEKLAEVTVADALKHPNWSMGRKITVDSATLMNKGLEVIEAHFLFGLDYEDIEIVIHPQSIIHSLIELQDTSVLAQLGWPDMRLPLLYALSWPERIYTDWERLNLVKAGNLTFREPDHQKYPCMQLAYAAGKAGGSMPAVLNAANEQAVALFLSEKISYLDIARCIESVCDRFSSNNRPNPTLDDILLADQWARQEVLTATKNLESRSHIISLR</sequence>
<dbReference type="GO" id="GO:0070402">
    <property type="term" value="F:NADPH binding"/>
    <property type="evidence" value="ECO:0007669"/>
    <property type="project" value="InterPro"/>
</dbReference>
<evidence type="ECO:0000313" key="14">
    <source>
        <dbReference type="Proteomes" id="UP000186391"/>
    </source>
</evidence>
<dbReference type="PANTHER" id="PTHR30525:SF0">
    <property type="entry name" value="1-DEOXY-D-XYLULOSE 5-PHOSPHATE REDUCTOISOMERASE, CHLOROPLASTIC"/>
    <property type="match status" value="1"/>
</dbReference>
<feature type="binding site" evidence="9">
    <location>
        <position position="12"/>
    </location>
    <ligand>
        <name>NADPH</name>
        <dbReference type="ChEBI" id="CHEBI:57783"/>
    </ligand>
</feature>
<organism evidence="13 14">
    <name type="scientific">Fischerella major NIES-592</name>
    <dbReference type="NCBI Taxonomy" id="210994"/>
    <lineage>
        <taxon>Bacteria</taxon>
        <taxon>Bacillati</taxon>
        <taxon>Cyanobacteriota</taxon>
        <taxon>Cyanophyceae</taxon>
        <taxon>Nostocales</taxon>
        <taxon>Hapalosiphonaceae</taxon>
        <taxon>Fischerella</taxon>
    </lineage>
</organism>
<feature type="domain" description="1-deoxy-D-xylulose 5-phosphate reductoisomerase N-terminal" evidence="10">
    <location>
        <begin position="4"/>
        <end position="132"/>
    </location>
</feature>
<dbReference type="InterPro" id="IPR036169">
    <property type="entry name" value="DXPR_C_sf"/>
</dbReference>
<dbReference type="Pfam" id="PF08436">
    <property type="entry name" value="DXP_redisom_C"/>
    <property type="match status" value="1"/>
</dbReference>
<feature type="domain" description="1-deoxy-D-xylulose 5-phosphate reductoisomerase C-terminal" evidence="11">
    <location>
        <begin position="146"/>
        <end position="229"/>
    </location>
</feature>
<feature type="binding site" evidence="9">
    <location>
        <position position="205"/>
    </location>
    <ligand>
        <name>NADPH</name>
        <dbReference type="ChEBI" id="CHEBI:57783"/>
    </ligand>
</feature>
<feature type="binding site" evidence="9">
    <location>
        <position position="151"/>
    </location>
    <ligand>
        <name>1-deoxy-D-xylulose 5-phosphate</name>
        <dbReference type="ChEBI" id="CHEBI:57792"/>
    </ligand>
</feature>
<feature type="binding site" evidence="9">
    <location>
        <position position="124"/>
    </location>
    <ligand>
        <name>NADPH</name>
        <dbReference type="ChEBI" id="CHEBI:57783"/>
    </ligand>
</feature>
<feature type="binding site" evidence="9">
    <location>
        <position position="13"/>
    </location>
    <ligand>
        <name>NADPH</name>
        <dbReference type="ChEBI" id="CHEBI:57783"/>
    </ligand>
</feature>
<evidence type="ECO:0000256" key="1">
    <source>
        <dbReference type="ARBA" id="ARBA00005094"/>
    </source>
</evidence>
<comment type="similarity">
    <text evidence="2 9">Belongs to the DXR family.</text>
</comment>
<feature type="binding site" evidence="9">
    <location>
        <position position="125"/>
    </location>
    <ligand>
        <name>1-deoxy-D-xylulose 5-phosphate</name>
        <dbReference type="ChEBI" id="CHEBI:57792"/>
    </ligand>
</feature>
<dbReference type="FunFam" id="3.40.50.720:FF:000183">
    <property type="entry name" value="1-deoxy-D-xylulose 5-phosphate reductoisomerase, chloroplastic"/>
    <property type="match status" value="1"/>
</dbReference>
<dbReference type="AlphaFoldDB" id="A0A1U7H2U1"/>
<evidence type="ECO:0000256" key="8">
    <source>
        <dbReference type="ARBA" id="ARBA00048543"/>
    </source>
</evidence>
<keyword evidence="7 9" id="KW-0414">Isoprene biosynthesis</keyword>
<dbReference type="InterPro" id="IPR013512">
    <property type="entry name" value="DXP_reductoisomerase_N"/>
</dbReference>
<evidence type="ECO:0000256" key="5">
    <source>
        <dbReference type="ARBA" id="ARBA00023002"/>
    </source>
</evidence>
<feature type="binding site" evidence="9">
    <location>
        <position position="38"/>
    </location>
    <ligand>
        <name>NADPH</name>
        <dbReference type="ChEBI" id="CHEBI:57783"/>
    </ligand>
</feature>
<comment type="function">
    <text evidence="9">Catalyzes the NADPH-dependent rearrangement and reduction of 1-deoxy-D-xylulose-5-phosphate (DXP) to 2-C-methyl-D-erythritol 4-phosphate (MEP).</text>
</comment>
<dbReference type="InterPro" id="IPR026877">
    <property type="entry name" value="DXPR_C"/>
</dbReference>
<keyword evidence="4 9" id="KW-0521">NADP</keyword>
<dbReference type="GO" id="GO:0016853">
    <property type="term" value="F:isomerase activity"/>
    <property type="evidence" value="ECO:0007669"/>
    <property type="project" value="UniProtKB-KW"/>
</dbReference>
<evidence type="ECO:0000259" key="12">
    <source>
        <dbReference type="Pfam" id="PF13288"/>
    </source>
</evidence>
<evidence type="ECO:0000256" key="6">
    <source>
        <dbReference type="ARBA" id="ARBA00023211"/>
    </source>
</evidence>
<dbReference type="RefSeq" id="WP_009456040.1">
    <property type="nucleotide sequence ID" value="NZ_MRCA01000002.1"/>
</dbReference>
<evidence type="ECO:0000313" key="13">
    <source>
        <dbReference type="EMBL" id="OKH15430.1"/>
    </source>
</evidence>
<dbReference type="Proteomes" id="UP000186391">
    <property type="component" value="Unassembled WGS sequence"/>
</dbReference>
<evidence type="ECO:0000256" key="2">
    <source>
        <dbReference type="ARBA" id="ARBA00006825"/>
    </source>
</evidence>
<dbReference type="EC" id="1.1.1.267" evidence="9"/>
<gene>
    <name evidence="9" type="primary">dxr</name>
    <name evidence="13" type="ORF">NIES592_04830</name>
</gene>
<dbReference type="GO" id="GO:0030145">
    <property type="term" value="F:manganese ion binding"/>
    <property type="evidence" value="ECO:0007669"/>
    <property type="project" value="TreeGrafter"/>
</dbReference>
<dbReference type="PANTHER" id="PTHR30525">
    <property type="entry name" value="1-DEOXY-D-XYLULOSE 5-PHOSPHATE REDUCTOISOMERASE"/>
    <property type="match status" value="1"/>
</dbReference>
<feature type="binding site" evidence="9">
    <location>
        <position position="126"/>
    </location>
    <ligand>
        <name>NADPH</name>
        <dbReference type="ChEBI" id="CHEBI:57783"/>
    </ligand>
</feature>
<name>A0A1U7H2U1_9CYAN</name>
<dbReference type="UniPathway" id="UPA00056">
    <property type="reaction ID" value="UER00092"/>
</dbReference>
<feature type="binding site" evidence="9">
    <location>
        <position position="176"/>
    </location>
    <ligand>
        <name>1-deoxy-D-xylulose 5-phosphate</name>
        <dbReference type="ChEBI" id="CHEBI:57792"/>
    </ligand>
</feature>
<feature type="binding site" evidence="9">
    <location>
        <position position="36"/>
    </location>
    <ligand>
        <name>NADPH</name>
        <dbReference type="ChEBI" id="CHEBI:57783"/>
    </ligand>
</feature>
<comment type="caution">
    <text evidence="9">Lacks conserved residue(s) required for the propagation of feature annotation.</text>
</comment>
<feature type="binding site" evidence="9">
    <location>
        <position position="221"/>
    </location>
    <ligand>
        <name>1-deoxy-D-xylulose 5-phosphate</name>
        <dbReference type="ChEBI" id="CHEBI:57792"/>
    </ligand>
</feature>
<dbReference type="PIRSF" id="PIRSF006205">
    <property type="entry name" value="Dxp_reductismrs"/>
    <property type="match status" value="1"/>
</dbReference>
<dbReference type="Gene3D" id="1.10.1740.10">
    <property type="match status" value="1"/>
</dbReference>
<feature type="domain" description="DXP reductoisomerase C-terminal" evidence="12">
    <location>
        <begin position="261"/>
        <end position="379"/>
    </location>
</feature>
<dbReference type="GeneID" id="35799672"/>
<evidence type="ECO:0000259" key="10">
    <source>
        <dbReference type="Pfam" id="PF02670"/>
    </source>
</evidence>
<comment type="catalytic activity">
    <reaction evidence="8">
        <text>2-C-methyl-D-erythritol 4-phosphate + NADP(+) = 1-deoxy-D-xylulose 5-phosphate + NADPH + H(+)</text>
        <dbReference type="Rhea" id="RHEA:13717"/>
        <dbReference type="ChEBI" id="CHEBI:15378"/>
        <dbReference type="ChEBI" id="CHEBI:57783"/>
        <dbReference type="ChEBI" id="CHEBI:57792"/>
        <dbReference type="ChEBI" id="CHEBI:58262"/>
        <dbReference type="ChEBI" id="CHEBI:58349"/>
        <dbReference type="EC" id="1.1.1.267"/>
    </reaction>
    <physiologicalReaction direction="right-to-left" evidence="8">
        <dbReference type="Rhea" id="RHEA:13719"/>
    </physiologicalReaction>
</comment>
<comment type="caution">
    <text evidence="13">The sequence shown here is derived from an EMBL/GenBank/DDBJ whole genome shotgun (WGS) entry which is preliminary data.</text>
</comment>
<dbReference type="NCBIfam" id="NF009114">
    <property type="entry name" value="PRK12464.1"/>
    <property type="match status" value="1"/>
</dbReference>
<feature type="binding site" evidence="9">
    <location>
        <position position="11"/>
    </location>
    <ligand>
        <name>NADPH</name>
        <dbReference type="ChEBI" id="CHEBI:57783"/>
    </ligand>
</feature>
<dbReference type="InterPro" id="IPR036291">
    <property type="entry name" value="NAD(P)-bd_dom_sf"/>
</dbReference>
<comment type="pathway">
    <text evidence="1 9">Isoprenoid biosynthesis; isopentenyl diphosphate biosynthesis via DXP pathway; isopentenyl diphosphate from 1-deoxy-D-xylulose 5-phosphate: step 1/6.</text>
</comment>
<proteinExistence type="inferred from homology"/>
<feature type="binding site" evidence="9">
    <location>
        <position position="217"/>
    </location>
    <ligand>
        <name>1-deoxy-D-xylulose 5-phosphate</name>
        <dbReference type="ChEBI" id="CHEBI:57792"/>
    </ligand>
</feature>
<evidence type="ECO:0000256" key="3">
    <source>
        <dbReference type="ARBA" id="ARBA00022723"/>
    </source>
</evidence>
<feature type="binding site" evidence="9">
    <location>
        <position position="212"/>
    </location>
    <ligand>
        <name>1-deoxy-D-xylulose 5-phosphate</name>
        <dbReference type="ChEBI" id="CHEBI:57792"/>
    </ligand>
</feature>
<evidence type="ECO:0000256" key="4">
    <source>
        <dbReference type="ARBA" id="ARBA00022857"/>
    </source>
</evidence>
<feature type="binding site" evidence="9">
    <location>
        <position position="199"/>
    </location>
    <ligand>
        <name>1-deoxy-D-xylulose 5-phosphate</name>
        <dbReference type="ChEBI" id="CHEBI:57792"/>
    </ligand>
</feature>
<feature type="binding site" evidence="9">
    <location>
        <position position="10"/>
    </location>
    <ligand>
        <name>NADPH</name>
        <dbReference type="ChEBI" id="CHEBI:57783"/>
    </ligand>
</feature>
<dbReference type="EMBL" id="MRCA01000002">
    <property type="protein sequence ID" value="OKH15430.1"/>
    <property type="molecule type" value="Genomic_DNA"/>
</dbReference>
<dbReference type="GO" id="GO:0030604">
    <property type="term" value="F:1-deoxy-D-xylulose-5-phosphate reductoisomerase activity"/>
    <property type="evidence" value="ECO:0007669"/>
    <property type="project" value="UniProtKB-UniRule"/>
</dbReference>
<reference evidence="13 14" key="1">
    <citation type="submission" date="2016-11" db="EMBL/GenBank/DDBJ databases">
        <title>Draft Genome Sequences of Nine Cyanobacterial Strains from Diverse Habitats.</title>
        <authorList>
            <person name="Zhu T."/>
            <person name="Hou S."/>
            <person name="Lu X."/>
            <person name="Hess W.R."/>
        </authorList>
    </citation>
    <scope>NUCLEOTIDE SEQUENCE [LARGE SCALE GENOMIC DNA]</scope>
    <source>
        <strain evidence="13 14">NIES-592</strain>
    </source>
</reference>
<dbReference type="HAMAP" id="MF_00183">
    <property type="entry name" value="DXP_reductoisom"/>
    <property type="match status" value="1"/>
</dbReference>
<keyword evidence="13" id="KW-0413">Isomerase</keyword>
<feature type="binding site" evidence="9">
    <location>
        <position position="150"/>
    </location>
    <ligand>
        <name>Mn(2+)</name>
        <dbReference type="ChEBI" id="CHEBI:29035"/>
    </ligand>
</feature>
<dbReference type="Pfam" id="PF13288">
    <property type="entry name" value="DXPR_C"/>
    <property type="match status" value="1"/>
</dbReference>
<dbReference type="Pfam" id="PF02670">
    <property type="entry name" value="DXP_reductoisom"/>
    <property type="match status" value="1"/>
</dbReference>
<evidence type="ECO:0000256" key="9">
    <source>
        <dbReference type="HAMAP-Rule" id="MF_00183"/>
    </source>
</evidence>
<dbReference type="SUPFAM" id="SSF51735">
    <property type="entry name" value="NAD(P)-binding Rossmann-fold domains"/>
    <property type="match status" value="1"/>
</dbReference>
<evidence type="ECO:0000256" key="7">
    <source>
        <dbReference type="ARBA" id="ARBA00023229"/>
    </source>
</evidence>
<accession>A0A1U7H2U1</accession>
<feature type="binding site" evidence="9">
    <location>
        <position position="152"/>
    </location>
    <ligand>
        <name>Mn(2+)</name>
        <dbReference type="ChEBI" id="CHEBI:29035"/>
    </ligand>
</feature>
<dbReference type="NCBIfam" id="TIGR00243">
    <property type="entry name" value="Dxr"/>
    <property type="match status" value="1"/>
</dbReference>
<dbReference type="SUPFAM" id="SSF69055">
    <property type="entry name" value="1-deoxy-D-xylulose-5-phosphate reductoisomerase, C-terminal domain"/>
    <property type="match status" value="1"/>
</dbReference>
<feature type="binding site" evidence="9">
    <location>
        <position position="218"/>
    </location>
    <ligand>
        <name>1-deoxy-D-xylulose 5-phosphate</name>
        <dbReference type="ChEBI" id="CHEBI:57792"/>
    </ligand>
</feature>
<feature type="binding site" evidence="9">
    <location>
        <position position="221"/>
    </location>
    <ligand>
        <name>Mn(2+)</name>
        <dbReference type="ChEBI" id="CHEBI:29035"/>
    </ligand>
</feature>
<feature type="binding site" evidence="9">
    <location>
        <position position="152"/>
    </location>
    <ligand>
        <name>1-deoxy-D-xylulose 5-phosphate</name>
        <dbReference type="ChEBI" id="CHEBI:57792"/>
    </ligand>
</feature>
<comment type="cofactor">
    <cofactor evidence="9">
        <name>Mg(2+)</name>
        <dbReference type="ChEBI" id="CHEBI:18420"/>
    </cofactor>
    <cofactor evidence="9">
        <name>Mn(2+)</name>
        <dbReference type="ChEBI" id="CHEBI:29035"/>
    </cofactor>
</comment>
<keyword evidence="9" id="KW-0460">Magnesium</keyword>
<dbReference type="OrthoDB" id="9806546at2"/>
<protein>
    <recommendedName>
        <fullName evidence="9">1-deoxy-D-xylulose 5-phosphate reductoisomerase</fullName>
        <shortName evidence="9">DXP reductoisomerase</shortName>
        <ecNumber evidence="9">1.1.1.267</ecNumber>
    </recommendedName>
    <alternativeName>
        <fullName evidence="9">1-deoxyxylulose-5-phosphate reductoisomerase</fullName>
    </alternativeName>
    <alternativeName>
        <fullName evidence="9">2-C-methyl-D-erythritol 4-phosphate synthase</fullName>
    </alternativeName>
</protein>
<dbReference type="InterPro" id="IPR003821">
    <property type="entry name" value="DXP_reductoisomerase"/>
</dbReference>
<keyword evidence="14" id="KW-1185">Reference proteome</keyword>
<keyword evidence="6 9" id="KW-0464">Manganese</keyword>
<dbReference type="GO" id="GO:0051484">
    <property type="term" value="P:isopentenyl diphosphate biosynthetic process, methylerythritol 4-phosphate pathway involved in terpenoid biosynthetic process"/>
    <property type="evidence" value="ECO:0007669"/>
    <property type="project" value="TreeGrafter"/>
</dbReference>
<dbReference type="SUPFAM" id="SSF55347">
    <property type="entry name" value="Glyceraldehyde-3-phosphate dehydrogenase-like, C-terminal domain"/>
    <property type="match status" value="1"/>
</dbReference>